<reference evidence="16 17" key="2">
    <citation type="submission" date="2019-09" db="EMBL/GenBank/DDBJ databases">
        <title>Complete Genome Sequence and Methylome Analysis of free living Spirochaetas.</title>
        <authorList>
            <person name="Leshcheva N."/>
            <person name="Mikheeva N."/>
        </authorList>
    </citation>
    <scope>NUCLEOTIDE SEQUENCE [LARGE SCALE GENOMIC DNA]</scope>
    <source>
        <strain evidence="16 17">P</strain>
    </source>
</reference>
<feature type="region of interest" description="Disordered" evidence="12">
    <location>
        <begin position="371"/>
        <end position="410"/>
    </location>
</feature>
<keyword evidence="3 11" id="KW-0547">Nucleotide-binding</keyword>
<evidence type="ECO:0000256" key="12">
    <source>
        <dbReference type="SAM" id="MobiDB-lite"/>
    </source>
</evidence>
<evidence type="ECO:0000256" key="10">
    <source>
        <dbReference type="PROSITE-ProRule" id="PRU00552"/>
    </source>
</evidence>
<feature type="domain" description="DEAD-box RNA helicase Q" evidence="15">
    <location>
        <begin position="1"/>
        <end position="29"/>
    </location>
</feature>
<dbReference type="InterPro" id="IPR001650">
    <property type="entry name" value="Helicase_C-like"/>
</dbReference>
<dbReference type="Pfam" id="PF00271">
    <property type="entry name" value="Helicase_C"/>
    <property type="match status" value="1"/>
</dbReference>
<feature type="compositionally biased region" description="Basic residues" evidence="12">
    <location>
        <begin position="398"/>
        <end position="410"/>
    </location>
</feature>
<name>A0A5C1QF11_9SPIO</name>
<dbReference type="InterPro" id="IPR044742">
    <property type="entry name" value="DEAD/DEAH_RhlB"/>
</dbReference>
<dbReference type="SMART" id="SM00487">
    <property type="entry name" value="DEXDc"/>
    <property type="match status" value="1"/>
</dbReference>
<dbReference type="InterPro" id="IPR011545">
    <property type="entry name" value="DEAD/DEAH_box_helicase_dom"/>
</dbReference>
<dbReference type="Pfam" id="PF00270">
    <property type="entry name" value="DEAD"/>
    <property type="match status" value="1"/>
</dbReference>
<dbReference type="GO" id="GO:0009266">
    <property type="term" value="P:response to temperature stimulus"/>
    <property type="evidence" value="ECO:0007669"/>
    <property type="project" value="UniProtKB-ARBA"/>
</dbReference>
<comment type="similarity">
    <text evidence="7 11">Belongs to the DEAD box helicase family.</text>
</comment>
<evidence type="ECO:0000256" key="6">
    <source>
        <dbReference type="ARBA" id="ARBA00022840"/>
    </source>
</evidence>
<keyword evidence="2" id="KW-0963">Cytoplasm</keyword>
<dbReference type="FunFam" id="3.40.50.300:FF:000468">
    <property type="entry name" value="ATP-dependent RNA helicase RhlE"/>
    <property type="match status" value="1"/>
</dbReference>
<evidence type="ECO:0000313" key="16">
    <source>
        <dbReference type="EMBL" id="QEN06151.1"/>
    </source>
</evidence>
<dbReference type="SMART" id="SM00490">
    <property type="entry name" value="HELICc"/>
    <property type="match status" value="1"/>
</dbReference>
<feature type="domain" description="Helicase ATP-binding" evidence="13">
    <location>
        <begin position="32"/>
        <end position="205"/>
    </location>
</feature>
<evidence type="ECO:0000256" key="4">
    <source>
        <dbReference type="ARBA" id="ARBA00022801"/>
    </source>
</evidence>
<dbReference type="InterPro" id="IPR000629">
    <property type="entry name" value="RNA-helicase_DEAD-box_CS"/>
</dbReference>
<reference evidence="16 17" key="1">
    <citation type="submission" date="2019-02" db="EMBL/GenBank/DDBJ databases">
        <authorList>
            <person name="Fomenkov A."/>
            <person name="Dubinina G."/>
            <person name="Grabovich M."/>
            <person name="Vincze T."/>
            <person name="Roberts R.J."/>
        </authorList>
    </citation>
    <scope>NUCLEOTIDE SEQUENCE [LARGE SCALE GENOMIC DNA]</scope>
    <source>
        <strain evidence="16 17">P</strain>
    </source>
</reference>
<evidence type="ECO:0000256" key="3">
    <source>
        <dbReference type="ARBA" id="ARBA00022741"/>
    </source>
</evidence>
<dbReference type="PROSITE" id="PS51194">
    <property type="entry name" value="HELICASE_CTER"/>
    <property type="match status" value="1"/>
</dbReference>
<evidence type="ECO:0000256" key="11">
    <source>
        <dbReference type="RuleBase" id="RU000492"/>
    </source>
</evidence>
<dbReference type="InterPro" id="IPR050079">
    <property type="entry name" value="DEAD_box_RNA_helicase"/>
</dbReference>
<dbReference type="EC" id="3.6.4.13" evidence="1"/>
<dbReference type="GO" id="GO:0016787">
    <property type="term" value="F:hydrolase activity"/>
    <property type="evidence" value="ECO:0007669"/>
    <property type="project" value="UniProtKB-KW"/>
</dbReference>
<dbReference type="GO" id="GO:0005829">
    <property type="term" value="C:cytosol"/>
    <property type="evidence" value="ECO:0007669"/>
    <property type="project" value="TreeGrafter"/>
</dbReference>
<dbReference type="RefSeq" id="WP_149569385.1">
    <property type="nucleotide sequence ID" value="NZ_CP035807.1"/>
</dbReference>
<dbReference type="InterPro" id="IPR027417">
    <property type="entry name" value="P-loop_NTPase"/>
</dbReference>
<evidence type="ECO:0000256" key="8">
    <source>
        <dbReference type="ARBA" id="ARBA00047984"/>
    </source>
</evidence>
<dbReference type="PROSITE" id="PS51195">
    <property type="entry name" value="Q_MOTIF"/>
    <property type="match status" value="1"/>
</dbReference>
<dbReference type="Proteomes" id="UP000323824">
    <property type="component" value="Chromosome"/>
</dbReference>
<keyword evidence="17" id="KW-1185">Reference proteome</keyword>
<feature type="short sequence motif" description="Q motif" evidence="10">
    <location>
        <begin position="1"/>
        <end position="29"/>
    </location>
</feature>
<dbReference type="GO" id="GO:0042255">
    <property type="term" value="P:ribosome assembly"/>
    <property type="evidence" value="ECO:0007669"/>
    <property type="project" value="UniProtKB-ARBA"/>
</dbReference>
<evidence type="ECO:0000256" key="7">
    <source>
        <dbReference type="ARBA" id="ARBA00038437"/>
    </source>
</evidence>
<feature type="domain" description="Helicase C-terminal" evidence="14">
    <location>
        <begin position="219"/>
        <end position="381"/>
    </location>
</feature>
<evidence type="ECO:0000256" key="9">
    <source>
        <dbReference type="ARBA" id="ARBA00074363"/>
    </source>
</evidence>
<dbReference type="PANTHER" id="PTHR47959">
    <property type="entry name" value="ATP-DEPENDENT RNA HELICASE RHLE-RELATED"/>
    <property type="match status" value="1"/>
</dbReference>
<dbReference type="PROSITE" id="PS00039">
    <property type="entry name" value="DEAD_ATP_HELICASE"/>
    <property type="match status" value="1"/>
</dbReference>
<dbReference type="GO" id="GO:0003676">
    <property type="term" value="F:nucleic acid binding"/>
    <property type="evidence" value="ECO:0007669"/>
    <property type="project" value="InterPro"/>
</dbReference>
<dbReference type="InterPro" id="IPR014001">
    <property type="entry name" value="Helicase_ATP-bd"/>
</dbReference>
<feature type="compositionally biased region" description="Basic and acidic residues" evidence="12">
    <location>
        <begin position="375"/>
        <end position="388"/>
    </location>
</feature>
<evidence type="ECO:0000259" key="13">
    <source>
        <dbReference type="PROSITE" id="PS51192"/>
    </source>
</evidence>
<dbReference type="GO" id="GO:0005524">
    <property type="term" value="F:ATP binding"/>
    <property type="evidence" value="ECO:0007669"/>
    <property type="project" value="UniProtKB-KW"/>
</dbReference>
<dbReference type="OrthoDB" id="9805696at2"/>
<evidence type="ECO:0000259" key="15">
    <source>
        <dbReference type="PROSITE" id="PS51195"/>
    </source>
</evidence>
<proteinExistence type="inferred from homology"/>
<dbReference type="AlphaFoldDB" id="A0A5C1QF11"/>
<evidence type="ECO:0000256" key="5">
    <source>
        <dbReference type="ARBA" id="ARBA00022806"/>
    </source>
</evidence>
<gene>
    <name evidence="16" type="ORF">EW093_16140</name>
</gene>
<keyword evidence="5 11" id="KW-0347">Helicase</keyword>
<protein>
    <recommendedName>
        <fullName evidence="9">DEAD-box ATP-dependent RNA helicase RhpA</fullName>
        <ecNumber evidence="1">3.6.4.13</ecNumber>
    </recommendedName>
</protein>
<keyword evidence="6 11" id="KW-0067">ATP-binding</keyword>
<dbReference type="PROSITE" id="PS51192">
    <property type="entry name" value="HELICASE_ATP_BIND_1"/>
    <property type="match status" value="1"/>
</dbReference>
<comment type="catalytic activity">
    <reaction evidence="8">
        <text>ATP + H2O = ADP + phosphate + H(+)</text>
        <dbReference type="Rhea" id="RHEA:13065"/>
        <dbReference type="ChEBI" id="CHEBI:15377"/>
        <dbReference type="ChEBI" id="CHEBI:15378"/>
        <dbReference type="ChEBI" id="CHEBI:30616"/>
        <dbReference type="ChEBI" id="CHEBI:43474"/>
        <dbReference type="ChEBI" id="CHEBI:456216"/>
        <dbReference type="EC" id="3.6.4.13"/>
    </reaction>
</comment>
<evidence type="ECO:0000256" key="2">
    <source>
        <dbReference type="ARBA" id="ARBA00022490"/>
    </source>
</evidence>
<dbReference type="FunFam" id="3.40.50.300:FF:000108">
    <property type="entry name" value="ATP-dependent RNA helicase RhlE"/>
    <property type="match status" value="1"/>
</dbReference>
<dbReference type="SUPFAM" id="SSF52540">
    <property type="entry name" value="P-loop containing nucleoside triphosphate hydrolases"/>
    <property type="match status" value="1"/>
</dbReference>
<dbReference type="PANTHER" id="PTHR47959:SF13">
    <property type="entry name" value="ATP-DEPENDENT RNA HELICASE RHLE"/>
    <property type="match status" value="1"/>
</dbReference>
<organism evidence="16 17">
    <name type="scientific">Thiospirochaeta perfilievii</name>
    <dbReference type="NCBI Taxonomy" id="252967"/>
    <lineage>
        <taxon>Bacteria</taxon>
        <taxon>Pseudomonadati</taxon>
        <taxon>Spirochaetota</taxon>
        <taxon>Spirochaetia</taxon>
        <taxon>Spirochaetales</taxon>
        <taxon>Spirochaetaceae</taxon>
        <taxon>Thiospirochaeta</taxon>
    </lineage>
</organism>
<dbReference type="EMBL" id="CP035807">
    <property type="protein sequence ID" value="QEN06151.1"/>
    <property type="molecule type" value="Genomic_DNA"/>
</dbReference>
<keyword evidence="4 11" id="KW-0378">Hydrolase</keyword>
<evidence type="ECO:0000256" key="1">
    <source>
        <dbReference type="ARBA" id="ARBA00012552"/>
    </source>
</evidence>
<evidence type="ECO:0000313" key="17">
    <source>
        <dbReference type="Proteomes" id="UP000323824"/>
    </source>
</evidence>
<accession>A0A5C1QF11</accession>
<dbReference type="Gene3D" id="3.40.50.300">
    <property type="entry name" value="P-loop containing nucleotide triphosphate hydrolases"/>
    <property type="match status" value="2"/>
</dbReference>
<sequence>MKFDKLGLNSQILRAVESKGYKEATPIQVGAIPAILEGRDLLGGAQTGTGKTAAFALPILNNLSDKERVSKHPRALILTPTRELAAQVGESFRHYGNNLKLNILTIFGGVKINPQISALKNGVDILVATPGRLLDHLSQGTLNLGSIEIFVLDEADRMLDMGFIRDIKKIMTKLPNVRQNLLFSATYGTEIRALAHELLKNPKSVEVTKRNSAAEKVDQIVHHIDKTQKQHLLKHLIETENWYQVLVFVRTKHGANRLAKSLDKNGIPSAAIHGDKSQGARTRALKDFKKGDLQALIATDVAARGIHLEDLSHVVNYDLPQVAEDYVHRIGRTGRAGKSGKAISLVSPDEKQQLKKIEKMLKNSINVVGVTGFKPKADENKPSKKKVPDPFQYNPKAGNKKGKSFYKKRS</sequence>
<dbReference type="GO" id="GO:0003724">
    <property type="term" value="F:RNA helicase activity"/>
    <property type="evidence" value="ECO:0007669"/>
    <property type="project" value="UniProtKB-EC"/>
</dbReference>
<dbReference type="CDD" id="cd00268">
    <property type="entry name" value="DEADc"/>
    <property type="match status" value="1"/>
</dbReference>
<evidence type="ECO:0000259" key="14">
    <source>
        <dbReference type="PROSITE" id="PS51194"/>
    </source>
</evidence>
<dbReference type="InterPro" id="IPR014014">
    <property type="entry name" value="RNA_helicase_DEAD_Q_motif"/>
</dbReference>
<dbReference type="KEGG" id="sper:EW093_16140"/>
<dbReference type="CDD" id="cd18787">
    <property type="entry name" value="SF2_C_DEAD"/>
    <property type="match status" value="1"/>
</dbReference>